<protein>
    <submittedName>
        <fullName evidence="1">Uncharacterized protein</fullName>
    </submittedName>
</protein>
<evidence type="ECO:0000313" key="1">
    <source>
        <dbReference type="EMBL" id="KAJ9120904.1"/>
    </source>
</evidence>
<gene>
    <name evidence="1" type="ORF">QFC22_002839</name>
</gene>
<dbReference type="Proteomes" id="UP001243375">
    <property type="component" value="Unassembled WGS sequence"/>
</dbReference>
<sequence length="841" mass="96387">MPSCDVTPETPAVKNARKLIDDLNRQGATRRPHVPVHELETVFAALMEESLALQPCSQEPFPSETVTRDAQASDSPLQAALGVLESLQHFRLQRSSTIYDLLIRQCMLHGYPDKAAMVYVGLIEEWILEGRLAEGGDLEEFAEGGLPADQIVANMNVVREQRKDASSESDQSLATFDGATAEIPETRESQRRAASIASRMNGWFEGIRSWRLPGEVIAPLDRIRLWHPKKLALKEKMKNFPMPMPMSPPRTIPTPTLNLLTVILDGLNFDRELVQQESWGKREYLAKRPVEFERCARALAYLANTILSRTLPITALARLMKAFRSLPSSPPVYPENLKDDGMTTLDKEVYSAYIQCQQALFSLIMAPPALRWRQASRGSLYRLQPMDIIAANSLLAWGLQVLHKPFFIDKLFSYFKESFGLGQLTEATRNILLRFGRRARDRQNREKRLSETDGQGKELLNTPPNVSTEQWKVYFQRHLVQPATQEESATVQLLAAAEAVDPFIYDSAPYIRNQADLHRMSAYIQHLTKTAQWEKLQKFIYTLVPYLDTIAYPELPAESTNRTIMQELKRRRSLARDALLLPPRIYVLILAALQQAGKTGLAERVFHIAQRSSRLSIHAATKSTQRSSTTGSVTGTRNAPWYLPEHAYTSMIVMYNDEQRKGGATDRARTGQTTDPPMPRKQRAIKGWGMERGVNRNKTEYAAVARAMSHRIYLQALDAAYHTRLDYEYPRMTPDWIRSVYADYLDPPVLDDKLFHAYSLSLFRDRPRTEDELHRVSDKKLDDVVAELEGVMREMEVWRVRFPWVVQQKYEWLKAERQRRFQQREERRVEPLAEKGVKVHV</sequence>
<reference evidence="1" key="1">
    <citation type="submission" date="2023-04" db="EMBL/GenBank/DDBJ databases">
        <title>Draft Genome sequencing of Naganishia species isolated from polar environments using Oxford Nanopore Technology.</title>
        <authorList>
            <person name="Leo P."/>
            <person name="Venkateswaran K."/>
        </authorList>
    </citation>
    <scope>NUCLEOTIDE SEQUENCE</scope>
    <source>
        <strain evidence="1">MNA-CCFEE 5425</strain>
    </source>
</reference>
<organism evidence="1 2">
    <name type="scientific">Naganishia vaughanmartiniae</name>
    <dbReference type="NCBI Taxonomy" id="1424756"/>
    <lineage>
        <taxon>Eukaryota</taxon>
        <taxon>Fungi</taxon>
        <taxon>Dikarya</taxon>
        <taxon>Basidiomycota</taxon>
        <taxon>Agaricomycotina</taxon>
        <taxon>Tremellomycetes</taxon>
        <taxon>Filobasidiales</taxon>
        <taxon>Filobasidiaceae</taxon>
        <taxon>Naganishia</taxon>
    </lineage>
</organism>
<evidence type="ECO:0000313" key="2">
    <source>
        <dbReference type="Proteomes" id="UP001243375"/>
    </source>
</evidence>
<comment type="caution">
    <text evidence="1">The sequence shown here is derived from an EMBL/GenBank/DDBJ whole genome shotgun (WGS) entry which is preliminary data.</text>
</comment>
<dbReference type="EMBL" id="JASBWU010000006">
    <property type="protein sequence ID" value="KAJ9120904.1"/>
    <property type="molecule type" value="Genomic_DNA"/>
</dbReference>
<proteinExistence type="predicted"/>
<name>A0ACC2XBX8_9TREE</name>
<keyword evidence="2" id="KW-1185">Reference proteome</keyword>
<accession>A0ACC2XBX8</accession>